<gene>
    <name evidence="15 17" type="primary">dapE</name>
    <name evidence="17" type="ORF">ACFSNB_02380</name>
</gene>
<comment type="similarity">
    <text evidence="2 15">Belongs to the peptidase M20A family. DapE subfamily.</text>
</comment>
<dbReference type="Proteomes" id="UP001597296">
    <property type="component" value="Unassembled WGS sequence"/>
</dbReference>
<evidence type="ECO:0000313" key="17">
    <source>
        <dbReference type="EMBL" id="MFD2232645.1"/>
    </source>
</evidence>
<dbReference type="EMBL" id="JBHUIY010000003">
    <property type="protein sequence ID" value="MFD2232645.1"/>
    <property type="molecule type" value="Genomic_DNA"/>
</dbReference>
<dbReference type="Pfam" id="PF01546">
    <property type="entry name" value="Peptidase_M20"/>
    <property type="match status" value="1"/>
</dbReference>
<dbReference type="RefSeq" id="WP_377314144.1">
    <property type="nucleotide sequence ID" value="NZ_JBHUIY010000003.1"/>
</dbReference>
<feature type="binding site" evidence="15">
    <location>
        <position position="138"/>
    </location>
    <ligand>
        <name>Zn(2+)</name>
        <dbReference type="ChEBI" id="CHEBI:29105"/>
        <label>2</label>
    </ligand>
</feature>
<name>A0ABW5C9D1_9PROT</name>
<keyword evidence="8 15" id="KW-0378">Hydrolase</keyword>
<evidence type="ECO:0000256" key="11">
    <source>
        <dbReference type="ARBA" id="ARBA00023154"/>
    </source>
</evidence>
<feature type="binding site" evidence="15">
    <location>
        <position position="104"/>
    </location>
    <ligand>
        <name>Zn(2+)</name>
        <dbReference type="ChEBI" id="CHEBI:29105"/>
        <label>2</label>
    </ligand>
</feature>
<dbReference type="InterPro" id="IPR011650">
    <property type="entry name" value="Peptidase_M20_dimer"/>
</dbReference>
<evidence type="ECO:0000256" key="14">
    <source>
        <dbReference type="ARBA" id="ARBA00051301"/>
    </source>
</evidence>
<evidence type="ECO:0000256" key="1">
    <source>
        <dbReference type="ARBA" id="ARBA00005130"/>
    </source>
</evidence>
<dbReference type="Pfam" id="PF07687">
    <property type="entry name" value="M20_dimer"/>
    <property type="match status" value="1"/>
</dbReference>
<organism evidence="17 18">
    <name type="scientific">Phaeospirillum tilakii</name>
    <dbReference type="NCBI Taxonomy" id="741673"/>
    <lineage>
        <taxon>Bacteria</taxon>
        <taxon>Pseudomonadati</taxon>
        <taxon>Pseudomonadota</taxon>
        <taxon>Alphaproteobacteria</taxon>
        <taxon>Rhodospirillales</taxon>
        <taxon>Rhodospirillaceae</taxon>
        <taxon>Phaeospirillum</taxon>
    </lineage>
</organism>
<comment type="subunit">
    <text evidence="3 15">Homodimer.</text>
</comment>
<feature type="domain" description="Peptidase M20 dimerisation" evidence="16">
    <location>
        <begin position="179"/>
        <end position="281"/>
    </location>
</feature>
<keyword evidence="6 15" id="KW-0028">Amino-acid biosynthesis</keyword>
<evidence type="ECO:0000256" key="4">
    <source>
        <dbReference type="ARBA" id="ARBA00011921"/>
    </source>
</evidence>
<feature type="active site" description="Proton acceptor" evidence="15">
    <location>
        <position position="137"/>
    </location>
</feature>
<dbReference type="NCBIfam" id="NF009557">
    <property type="entry name" value="PRK13009.1"/>
    <property type="match status" value="1"/>
</dbReference>
<keyword evidence="12 15" id="KW-0170">Cobalt</keyword>
<evidence type="ECO:0000256" key="13">
    <source>
        <dbReference type="ARBA" id="ARBA00031891"/>
    </source>
</evidence>
<evidence type="ECO:0000256" key="9">
    <source>
        <dbReference type="ARBA" id="ARBA00022833"/>
    </source>
</evidence>
<dbReference type="GO" id="GO:0009014">
    <property type="term" value="F:succinyl-diaminopimelate desuccinylase activity"/>
    <property type="evidence" value="ECO:0007669"/>
    <property type="project" value="UniProtKB-EC"/>
</dbReference>
<feature type="binding site" evidence="15">
    <location>
        <position position="73"/>
    </location>
    <ligand>
        <name>Zn(2+)</name>
        <dbReference type="ChEBI" id="CHEBI:29105"/>
        <label>1</label>
    </ligand>
</feature>
<reference evidence="18" key="1">
    <citation type="journal article" date="2019" name="Int. J. Syst. Evol. Microbiol.">
        <title>The Global Catalogue of Microorganisms (GCM) 10K type strain sequencing project: providing services to taxonomists for standard genome sequencing and annotation.</title>
        <authorList>
            <consortium name="The Broad Institute Genomics Platform"/>
            <consortium name="The Broad Institute Genome Sequencing Center for Infectious Disease"/>
            <person name="Wu L."/>
            <person name="Ma J."/>
        </authorList>
    </citation>
    <scope>NUCLEOTIDE SEQUENCE [LARGE SCALE GENOMIC DNA]</scope>
    <source>
        <strain evidence="18">KCTC 15012</strain>
    </source>
</reference>
<comment type="cofactor">
    <cofactor evidence="15">
        <name>Zn(2+)</name>
        <dbReference type="ChEBI" id="CHEBI:29105"/>
    </cofactor>
    <cofactor evidence="15">
        <name>Co(2+)</name>
        <dbReference type="ChEBI" id="CHEBI:48828"/>
    </cofactor>
    <text evidence="15">Binds 2 Zn(2+) or Co(2+) ions per subunit.</text>
</comment>
<comment type="catalytic activity">
    <reaction evidence="14 15">
        <text>N-succinyl-(2S,6S)-2,6-diaminopimelate + H2O = (2S,6S)-2,6-diaminopimelate + succinate</text>
        <dbReference type="Rhea" id="RHEA:22608"/>
        <dbReference type="ChEBI" id="CHEBI:15377"/>
        <dbReference type="ChEBI" id="CHEBI:30031"/>
        <dbReference type="ChEBI" id="CHEBI:57609"/>
        <dbReference type="ChEBI" id="CHEBI:58087"/>
        <dbReference type="EC" id="3.5.1.18"/>
    </reaction>
</comment>
<dbReference type="EC" id="3.5.1.18" evidence="4 15"/>
<keyword evidence="10 15" id="KW-0220">Diaminopimelate biosynthesis</keyword>
<evidence type="ECO:0000256" key="5">
    <source>
        <dbReference type="ARBA" id="ARBA00022391"/>
    </source>
</evidence>
<dbReference type="PANTHER" id="PTHR43808">
    <property type="entry name" value="ACETYLORNITHINE DEACETYLASE"/>
    <property type="match status" value="1"/>
</dbReference>
<dbReference type="InterPro" id="IPR002933">
    <property type="entry name" value="Peptidase_M20"/>
</dbReference>
<keyword evidence="7 15" id="KW-0479">Metal-binding</keyword>
<evidence type="ECO:0000313" key="18">
    <source>
        <dbReference type="Proteomes" id="UP001597296"/>
    </source>
</evidence>
<keyword evidence="11 15" id="KW-0457">Lysine biosynthesis</keyword>
<dbReference type="InterPro" id="IPR036264">
    <property type="entry name" value="Bact_exopeptidase_dim_dom"/>
</dbReference>
<evidence type="ECO:0000256" key="3">
    <source>
        <dbReference type="ARBA" id="ARBA00011738"/>
    </source>
</evidence>
<keyword evidence="18" id="KW-1185">Reference proteome</keyword>
<dbReference type="NCBIfam" id="TIGR01246">
    <property type="entry name" value="dapE_proteo"/>
    <property type="match status" value="1"/>
</dbReference>
<evidence type="ECO:0000256" key="15">
    <source>
        <dbReference type="HAMAP-Rule" id="MF_01690"/>
    </source>
</evidence>
<accession>A0ABW5C9D1</accession>
<keyword evidence="9 15" id="KW-0862">Zinc</keyword>
<dbReference type="SUPFAM" id="SSF53187">
    <property type="entry name" value="Zn-dependent exopeptidases"/>
    <property type="match status" value="1"/>
</dbReference>
<dbReference type="Gene3D" id="3.40.630.10">
    <property type="entry name" value="Zn peptidases"/>
    <property type="match status" value="2"/>
</dbReference>
<dbReference type="InterPro" id="IPR050072">
    <property type="entry name" value="Peptidase_M20A"/>
</dbReference>
<dbReference type="CDD" id="cd03891">
    <property type="entry name" value="M20_DapE_proteobac"/>
    <property type="match status" value="1"/>
</dbReference>
<sequence>MSPATDPLALARALIRRPSVTPEDAGAIDLLIETLTPLGFVCHEIRSASGGPEIRNLYARRGEAGPNFCFAGHTDVVPPGSGWSVDPFAAELRDGRLFGRGAADMKGGIACFVAAVARLLAEGAPHGSISLLITGDEEGPAVDGTVKVLEWLAAREEKLDACLVGEPTNPRRLGEMIKIGRRGSLNARLRVLGTQGHAAYPDLADNPIPRLIDLLRRLTAHPLDDGTDHFQPSTLTLTTVDVGNPATNVIPAEARAAFNIRFNDRHSGASLKAWIEQSVAAADLGRVEIEVAVSGEPFLTPPGALSDRLVAAIQAETGLLPDLSTSGGTSDARFIHALCPVVEFGLVGQTIHKADENVAVADLDRLTAIYHRLLAGWVGR</sequence>
<comment type="caution">
    <text evidence="17">The sequence shown here is derived from an EMBL/GenBank/DDBJ whole genome shotgun (WGS) entry which is preliminary data.</text>
</comment>
<proteinExistence type="inferred from homology"/>
<dbReference type="HAMAP" id="MF_01690">
    <property type="entry name" value="DapE"/>
    <property type="match status" value="1"/>
</dbReference>
<feature type="binding site" evidence="15">
    <location>
        <position position="166"/>
    </location>
    <ligand>
        <name>Zn(2+)</name>
        <dbReference type="ChEBI" id="CHEBI:29105"/>
        <label>1</label>
    </ligand>
</feature>
<comment type="pathway">
    <text evidence="1 15">Amino-acid biosynthesis; L-lysine biosynthesis via DAP pathway; LL-2,6-diaminopimelate from (S)-tetrahydrodipicolinate (succinylase route): step 3/3.</text>
</comment>
<feature type="binding site" evidence="15">
    <location>
        <position position="104"/>
    </location>
    <ligand>
        <name>Zn(2+)</name>
        <dbReference type="ChEBI" id="CHEBI:29105"/>
        <label>1</label>
    </ligand>
</feature>
<dbReference type="SUPFAM" id="SSF55031">
    <property type="entry name" value="Bacterial exopeptidase dimerisation domain"/>
    <property type="match status" value="1"/>
</dbReference>
<evidence type="ECO:0000256" key="2">
    <source>
        <dbReference type="ARBA" id="ARBA00006746"/>
    </source>
</evidence>
<evidence type="ECO:0000259" key="16">
    <source>
        <dbReference type="Pfam" id="PF07687"/>
    </source>
</evidence>
<evidence type="ECO:0000256" key="6">
    <source>
        <dbReference type="ARBA" id="ARBA00022605"/>
    </source>
</evidence>
<evidence type="ECO:0000256" key="7">
    <source>
        <dbReference type="ARBA" id="ARBA00022723"/>
    </source>
</evidence>
<comment type="function">
    <text evidence="15">Catalyzes the hydrolysis of N-succinyl-L,L-diaminopimelic acid (SDAP), forming succinate and LL-2,6-diaminopimelate (DAP), an intermediate involved in the bacterial biosynthesis of lysine and meso-diaminopimelic acid, an essential component of bacterial cell walls.</text>
</comment>
<protein>
    <recommendedName>
        <fullName evidence="5 15">Succinyl-diaminopimelate desuccinylase</fullName>
        <shortName evidence="15">SDAP desuccinylase</shortName>
        <ecNumber evidence="4 15">3.5.1.18</ecNumber>
    </recommendedName>
    <alternativeName>
        <fullName evidence="13 15">N-succinyl-LL-2,6-diaminoheptanedioate amidohydrolase</fullName>
    </alternativeName>
</protein>
<feature type="binding site" evidence="15">
    <location>
        <position position="352"/>
    </location>
    <ligand>
        <name>Zn(2+)</name>
        <dbReference type="ChEBI" id="CHEBI:29105"/>
        <label>2</label>
    </ligand>
</feature>
<dbReference type="PANTHER" id="PTHR43808:SF31">
    <property type="entry name" value="N-ACETYL-L-CITRULLINE DEACETYLASE"/>
    <property type="match status" value="1"/>
</dbReference>
<dbReference type="InterPro" id="IPR005941">
    <property type="entry name" value="DapE_proteobac"/>
</dbReference>
<evidence type="ECO:0000256" key="8">
    <source>
        <dbReference type="ARBA" id="ARBA00022801"/>
    </source>
</evidence>
<evidence type="ECO:0000256" key="12">
    <source>
        <dbReference type="ARBA" id="ARBA00023285"/>
    </source>
</evidence>
<feature type="active site" evidence="15">
    <location>
        <position position="75"/>
    </location>
</feature>
<evidence type="ECO:0000256" key="10">
    <source>
        <dbReference type="ARBA" id="ARBA00022915"/>
    </source>
</evidence>